<dbReference type="HOGENOM" id="CLU_2605873_0_0_1"/>
<keyword evidence="2" id="KW-1185">Reference proteome</keyword>
<sequence>MQQVTADVCRHFGPYMMRGPAGGERCSARTRIGMVLYFLLACWIFSEAHSSGDVTPKRRPIGQLLLAESAWKFELVFLL</sequence>
<reference evidence="2" key="1">
    <citation type="journal article" date="2010" name="Genome Res.">
        <title>Population genomic sequencing of Coccidioides fungi reveals recent hybridization and transposon control.</title>
        <authorList>
            <person name="Neafsey D.E."/>
            <person name="Barker B.M."/>
            <person name="Sharpton T.J."/>
            <person name="Stajich J.E."/>
            <person name="Park D.J."/>
            <person name="Whiston E."/>
            <person name="Hung C.-Y."/>
            <person name="McMahan C."/>
            <person name="White J."/>
            <person name="Sykes S."/>
            <person name="Heiman D."/>
            <person name="Young S."/>
            <person name="Zeng Q."/>
            <person name="Abouelleil A."/>
            <person name="Aftuck L."/>
            <person name="Bessette D."/>
            <person name="Brown A."/>
            <person name="FitzGerald M."/>
            <person name="Lui A."/>
            <person name="Macdonald J.P."/>
            <person name="Priest M."/>
            <person name="Orbach M.J."/>
            <person name="Galgiani J.N."/>
            <person name="Kirkland T.N."/>
            <person name="Cole G.T."/>
            <person name="Birren B.W."/>
            <person name="Henn M.R."/>
            <person name="Taylor J.W."/>
            <person name="Rounsley S.D."/>
        </authorList>
    </citation>
    <scope>NUCLEOTIDE SEQUENCE [LARGE SCALE GENOMIC DNA]</scope>
    <source>
        <strain evidence="2">RMSCC 757 / Silveira</strain>
    </source>
</reference>
<evidence type="ECO:0000313" key="2">
    <source>
        <dbReference type="Proteomes" id="UP000002497"/>
    </source>
</evidence>
<reference evidence="2" key="2">
    <citation type="submission" date="2010-03" db="EMBL/GenBank/DDBJ databases">
        <title>The genome sequence of Coccidioides posadasii strain Silveira.</title>
        <authorList>
            <consortium name="The Broad Institute Genome Sequencing Center for Infectious Disease"/>
            <person name="Neafsey D."/>
            <person name="Orbach M."/>
            <person name="Henn M.R."/>
            <person name="Cole G.T."/>
            <person name="Galgiani J."/>
            <person name="Gardner M.J."/>
            <person name="Kirkland T.N."/>
            <person name="Taylor J.W."/>
            <person name="Young S.K."/>
            <person name="Zeng Q."/>
            <person name="Koehrsen M."/>
            <person name="Alvarado L."/>
            <person name="Berlin A."/>
            <person name="Borenstein D."/>
            <person name="Chapman S.B."/>
            <person name="Chen Z."/>
            <person name="Engels R."/>
            <person name="Freedman E."/>
            <person name="Gellesch M."/>
            <person name="Goldberg J."/>
            <person name="Griggs A."/>
            <person name="Gujja S."/>
            <person name="Heilman E."/>
            <person name="Heiman D."/>
            <person name="Howarth C."/>
            <person name="Jen D."/>
            <person name="Larson L."/>
            <person name="Mehta T."/>
            <person name="Neiman D."/>
            <person name="Park D."/>
            <person name="Pearson M."/>
            <person name="Richards J."/>
            <person name="Roberts A."/>
            <person name="Saif S."/>
            <person name="Shea T."/>
            <person name="Shenoy N."/>
            <person name="Sisk P."/>
            <person name="Stolte C."/>
            <person name="Sykes S."/>
            <person name="Walk T."/>
            <person name="White J."/>
            <person name="Yandava C."/>
            <person name="Haas B."/>
            <person name="Nusbaum C."/>
            <person name="Birren B."/>
        </authorList>
    </citation>
    <scope>NUCLEOTIDE SEQUENCE [LARGE SCALE GENOMIC DNA]</scope>
    <source>
        <strain evidence="2">RMSCC 757 / Silveira</strain>
    </source>
</reference>
<dbReference type="AlphaFoldDB" id="E9D1K1"/>
<gene>
    <name evidence="1" type="ORF">CPSG_04059</name>
</gene>
<protein>
    <submittedName>
        <fullName evidence="1">Uncharacterized protein</fullName>
    </submittedName>
</protein>
<accession>E9D1K1</accession>
<dbReference type="EMBL" id="GL636490">
    <property type="protein sequence ID" value="EFW19674.1"/>
    <property type="molecule type" value="Genomic_DNA"/>
</dbReference>
<proteinExistence type="predicted"/>
<evidence type="ECO:0000313" key="1">
    <source>
        <dbReference type="EMBL" id="EFW19674.1"/>
    </source>
</evidence>
<dbReference type="VEuPathDB" id="FungiDB:CPSG_04059"/>
<organism evidence="2">
    <name type="scientific">Coccidioides posadasii (strain RMSCC 757 / Silveira)</name>
    <name type="common">Valley fever fungus</name>
    <dbReference type="NCBI Taxonomy" id="443226"/>
    <lineage>
        <taxon>Eukaryota</taxon>
        <taxon>Fungi</taxon>
        <taxon>Dikarya</taxon>
        <taxon>Ascomycota</taxon>
        <taxon>Pezizomycotina</taxon>
        <taxon>Eurotiomycetes</taxon>
        <taxon>Eurotiomycetidae</taxon>
        <taxon>Onygenales</taxon>
        <taxon>Onygenaceae</taxon>
        <taxon>Coccidioides</taxon>
    </lineage>
</organism>
<name>E9D1K1_COCPS</name>
<dbReference type="Proteomes" id="UP000002497">
    <property type="component" value="Unassembled WGS sequence"/>
</dbReference>